<feature type="compositionally biased region" description="Basic residues" evidence="1">
    <location>
        <begin position="326"/>
        <end position="336"/>
    </location>
</feature>
<feature type="compositionally biased region" description="Basic and acidic residues" evidence="1">
    <location>
        <begin position="775"/>
        <end position="800"/>
    </location>
</feature>
<feature type="region of interest" description="Disordered" evidence="1">
    <location>
        <begin position="149"/>
        <end position="279"/>
    </location>
</feature>
<evidence type="ECO:0000313" key="3">
    <source>
        <dbReference type="EMBL" id="PIL98912.1"/>
    </source>
</evidence>
<reference evidence="3 4" key="1">
    <citation type="journal article" date="2016" name="Nat. Commun.">
        <title>Local admixture of amplified and diversified secreted pathogenesis determinants shapes mosaic Toxoplasma gondii genomes.</title>
        <authorList>
            <person name="Lorenzi H."/>
            <person name="Khan A."/>
            <person name="Behnke M.S."/>
            <person name="Namasivayam S."/>
            <person name="Swapna L.S."/>
            <person name="Hadjithomas M."/>
            <person name="Karamycheva S."/>
            <person name="Pinney D."/>
            <person name="Brunk B.P."/>
            <person name="Ajioka J.W."/>
            <person name="Ajzenberg D."/>
            <person name="Boothroyd J.C."/>
            <person name="Boyle J.P."/>
            <person name="Darde M.L."/>
            <person name="Diaz-Miranda M.A."/>
            <person name="Dubey J.P."/>
            <person name="Fritz H.M."/>
            <person name="Gennari S.M."/>
            <person name="Gregory B.D."/>
            <person name="Kim K."/>
            <person name="Saeij J.P."/>
            <person name="Su C."/>
            <person name="White M.W."/>
            <person name="Zhu X.Q."/>
            <person name="Howe D.K."/>
            <person name="Rosenthal B.M."/>
            <person name="Grigg M.E."/>
            <person name="Parkinson J."/>
            <person name="Liu L."/>
            <person name="Kissinger J.C."/>
            <person name="Roos D.S."/>
            <person name="Sibley L.D."/>
        </authorList>
    </citation>
    <scope>NUCLEOTIDE SEQUENCE [LARGE SCALE GENOMIC DNA]</scope>
    <source>
        <strain evidence="3 4">COUG</strain>
    </source>
</reference>
<protein>
    <submittedName>
        <fullName evidence="3">Putative transmembrane protein</fullName>
    </submittedName>
</protein>
<proteinExistence type="predicted"/>
<feature type="compositionally biased region" description="Basic and acidic residues" evidence="1">
    <location>
        <begin position="1250"/>
        <end position="1261"/>
    </location>
</feature>
<feature type="region of interest" description="Disordered" evidence="1">
    <location>
        <begin position="775"/>
        <end position="802"/>
    </location>
</feature>
<sequence length="1484" mass="160503">MAGRLPVARRGGRRRRGGAFVVLSLLCCFVGRYVSLSQEGKPHPGPLCVEALAVRVGTPSRTSISVERLSGPGASASVCVSLPSLPQSSALLPPSEASLRASSLPSSNVTASRGASGGSPSALNSENGSSCDCSSPSFACTPSRCPSLASSPAGSSSPATAFLSPGLKRTSHNSASPHFSPGGDRHTLGVSSLSPHVSSAPSPRAASSLSGSAGCSPASSCADAASKSRPEPDTRRSSLPFPLALGSDERSSSSLPAFARSPDNAHRDWGKTGNSLFEEGEDFQSFPDMAARDTEDSGVNDLAPSPLFSSGVRTPEDASFASRTAGRFRRQARRMPRASALQSGDEALRPGPLLSAHGWPRSRELRGRLPLPRARGWTGREEVRGSRGFDRSAASSLGSAHARETGENASVPVVGRPRPRLIDGPESGASLSGGTTPEDSDIEAGSPAASDVEGEPPLAFFGASRGREGLNDEFSLPSKDTGNVASGRGGDWHRRDRDDFSSAGFLPHAREPRRRGVGARPPGDRRRLEVENPPSRERRDAPLDPSEAAEWMDTRAVSRPSYGMFSDFWRSPRARPSRGRDALRGAASRPRTLHGHGPHEVSVHLGDEVLEDEGGFVTAVDAAEDWQEARRSRGDSASWAFRREPVEDIPAVDRRGESSLFFPEVSPGEAVFPFATRGSLGLFSKWGRASGRRGKGAKLASLFQRPRFFPRRQARGWSHRRWGALPFAAGVIDGERRFVETDALRQEVDDRRFFPVRIPPLVRSMDVGLLLYERRDEEESEDEKKGDPKISESDGRDGNRHPSLARQLRQEMDTQLDLSLDDAALGDLIDESMRRRLLLEEATQEDFENASALASHNEGTASPPGQEERDERASRSAPHMDRELPSEEKEASGDTLTEIPSGEKEDTTRDATKGSTGVNERDSHAAKTGSQWFSFQAVYKEAVEKYRNDPRLPQVHAQAEQIQRALASRIKRKISLDAALRRHNLPLNSFSWMARAFVYFNRFQLRNVLFTLWKDHVLHRFYRLPRRVAGAGSLPQVASFEEEREPDNRRSPSVSPVGTANETEAEAEEDTREKGDLGAATDSAARRDNGEASGEMAAGGREDDADFVGIEDDWRLYVQRVYGIDLAQHPTLALPLLVAKHVFFTQRYISFVTQHPVYRFRFLSHKRWLAEQMRQEVSDVEGALARGDSPTQSAGVRTPEPPVTEGLEQEGEKRGEESAAVAEREEEQRDVLLLRGDPERETPDGEEEKAEQATKEEEHGETVSSSDSLEDRTTSGPDTSDEMHVSVFLPKKSTDSNQNGSVYESLSYTSSLSSSEASSEGSSLSSSESSSEASSESSSEPSSESSSEPSSESSSEASSEASSRSSFEASSLSSVSVEAPATEEGGKSVGGGTEELEIKGRRKRGAKKGFVSSAEASSGGDKEKEKVNADAARVNNREASESAETEGQDGTEEGKTEETRGDRQNAETQAESLGVYGDMSWQAE</sequence>
<evidence type="ECO:0000313" key="4">
    <source>
        <dbReference type="Proteomes" id="UP000236343"/>
    </source>
</evidence>
<feature type="region of interest" description="Disordered" evidence="1">
    <location>
        <begin position="1180"/>
        <end position="1484"/>
    </location>
</feature>
<feature type="compositionally biased region" description="Basic and acidic residues" evidence="1">
    <location>
        <begin position="226"/>
        <end position="236"/>
    </location>
</feature>
<dbReference type="Proteomes" id="UP000236343">
    <property type="component" value="Unassembled WGS sequence"/>
</dbReference>
<feature type="compositionally biased region" description="Low complexity" evidence="1">
    <location>
        <begin position="191"/>
        <end position="225"/>
    </location>
</feature>
<comment type="caution">
    <text evidence="3">The sequence shown here is derived from an EMBL/GenBank/DDBJ whole genome shotgun (WGS) entry which is preliminary data.</text>
</comment>
<keyword evidence="3" id="KW-0472">Membrane</keyword>
<dbReference type="VEuPathDB" id="ToxoDB:TGCOUG_222300"/>
<feature type="compositionally biased region" description="Acidic residues" evidence="1">
    <location>
        <begin position="1441"/>
        <end position="1451"/>
    </location>
</feature>
<feature type="region of interest" description="Disordered" evidence="1">
    <location>
        <begin position="291"/>
        <end position="359"/>
    </location>
</feature>
<feature type="compositionally biased region" description="Low complexity" evidence="1">
    <location>
        <begin position="1301"/>
        <end position="1380"/>
    </location>
</feature>
<feature type="compositionally biased region" description="Basic and acidic residues" evidence="1">
    <location>
        <begin position="1452"/>
        <end position="1465"/>
    </location>
</feature>
<feature type="compositionally biased region" description="Basic and acidic residues" evidence="1">
    <location>
        <begin position="522"/>
        <end position="542"/>
    </location>
</feature>
<feature type="compositionally biased region" description="Basic and acidic residues" evidence="1">
    <location>
        <begin position="901"/>
        <end position="912"/>
    </location>
</feature>
<feature type="region of interest" description="Disordered" evidence="1">
    <location>
        <begin position="99"/>
        <end position="126"/>
    </location>
</feature>
<feature type="region of interest" description="Disordered" evidence="1">
    <location>
        <begin position="377"/>
        <end position="554"/>
    </location>
</feature>
<keyword evidence="2" id="KW-0732">Signal</keyword>
<feature type="compositionally biased region" description="Low complexity" evidence="1">
    <location>
        <begin position="99"/>
        <end position="122"/>
    </location>
</feature>
<feature type="compositionally biased region" description="Basic and acidic residues" evidence="1">
    <location>
        <begin position="866"/>
        <end position="892"/>
    </location>
</feature>
<evidence type="ECO:0000256" key="1">
    <source>
        <dbReference type="SAM" id="MobiDB-lite"/>
    </source>
</evidence>
<feature type="region of interest" description="Disordered" evidence="1">
    <location>
        <begin position="568"/>
        <end position="599"/>
    </location>
</feature>
<feature type="signal peptide" evidence="2">
    <location>
        <begin position="1"/>
        <end position="37"/>
    </location>
</feature>
<name>A0A2G8XV64_TOXGO</name>
<keyword evidence="3" id="KW-0812">Transmembrane</keyword>
<organism evidence="3 4">
    <name type="scientific">Toxoplasma gondii COUG</name>
    <dbReference type="NCBI Taxonomy" id="1074873"/>
    <lineage>
        <taxon>Eukaryota</taxon>
        <taxon>Sar</taxon>
        <taxon>Alveolata</taxon>
        <taxon>Apicomplexa</taxon>
        <taxon>Conoidasida</taxon>
        <taxon>Coccidia</taxon>
        <taxon>Eucoccidiorida</taxon>
        <taxon>Eimeriorina</taxon>
        <taxon>Sarcocystidae</taxon>
        <taxon>Toxoplasma</taxon>
    </lineage>
</organism>
<feature type="region of interest" description="Disordered" evidence="1">
    <location>
        <begin position="849"/>
        <end position="925"/>
    </location>
</feature>
<feature type="chain" id="PRO_5013890116" evidence="2">
    <location>
        <begin position="38"/>
        <end position="1484"/>
    </location>
</feature>
<feature type="compositionally biased region" description="Low complexity" evidence="1">
    <location>
        <begin position="149"/>
        <end position="159"/>
    </location>
</feature>
<feature type="compositionally biased region" description="Basic and acidic residues" evidence="1">
    <location>
        <begin position="378"/>
        <end position="390"/>
    </location>
</feature>
<feature type="region of interest" description="Disordered" evidence="1">
    <location>
        <begin position="1038"/>
        <end position="1100"/>
    </location>
</feature>
<evidence type="ECO:0000256" key="2">
    <source>
        <dbReference type="SAM" id="SignalP"/>
    </source>
</evidence>
<dbReference type="EMBL" id="AGQR02002557">
    <property type="protein sequence ID" value="PIL98912.1"/>
    <property type="molecule type" value="Genomic_DNA"/>
</dbReference>
<feature type="compositionally biased region" description="Basic and acidic residues" evidence="1">
    <location>
        <begin position="490"/>
        <end position="500"/>
    </location>
</feature>
<gene>
    <name evidence="3" type="ORF">TGCOUG_222300</name>
</gene>
<feature type="compositionally biased region" description="Basic and acidic residues" evidence="1">
    <location>
        <begin position="1210"/>
        <end position="1243"/>
    </location>
</feature>
<accession>A0A2G8XV64</accession>